<dbReference type="InterPro" id="IPR011335">
    <property type="entry name" value="Restrct_endonuc-II-like"/>
</dbReference>
<dbReference type="GeneID" id="79315926"/>
<dbReference type="PANTHER" id="PTHR14025:SF20">
    <property type="entry name" value="FANCONI ANEMIA GROUP M PROTEIN"/>
    <property type="match status" value="1"/>
</dbReference>
<dbReference type="SMART" id="SM00487">
    <property type="entry name" value="DEXDc"/>
    <property type="match status" value="1"/>
</dbReference>
<feature type="compositionally biased region" description="Low complexity" evidence="5">
    <location>
        <begin position="521"/>
        <end position="534"/>
    </location>
</feature>
<keyword evidence="9" id="KW-1185">Reference proteome</keyword>
<evidence type="ECO:0000259" key="7">
    <source>
        <dbReference type="PROSITE" id="PS51194"/>
    </source>
</evidence>
<dbReference type="RefSeq" id="WP_276303348.1">
    <property type="nucleotide sequence ID" value="NZ_CP119992.1"/>
</dbReference>
<dbReference type="SMART" id="SM00891">
    <property type="entry name" value="ERCC4"/>
    <property type="match status" value="1"/>
</dbReference>
<dbReference type="Proteomes" id="UP001596547">
    <property type="component" value="Unassembled WGS sequence"/>
</dbReference>
<dbReference type="SMART" id="SM00490">
    <property type="entry name" value="HELICc"/>
    <property type="match status" value="1"/>
</dbReference>
<feature type="compositionally biased region" description="Gly residues" evidence="5">
    <location>
        <begin position="566"/>
        <end position="578"/>
    </location>
</feature>
<dbReference type="Pfam" id="PF02732">
    <property type="entry name" value="ERCC4"/>
    <property type="match status" value="1"/>
</dbReference>
<dbReference type="InterPro" id="IPR001650">
    <property type="entry name" value="Helicase_C-like"/>
</dbReference>
<dbReference type="GO" id="GO:0016787">
    <property type="term" value="F:hydrolase activity"/>
    <property type="evidence" value="ECO:0007669"/>
    <property type="project" value="UniProtKB-KW"/>
</dbReference>
<dbReference type="PANTHER" id="PTHR14025">
    <property type="entry name" value="FANCONI ANEMIA GROUP M FANCM FAMILY MEMBER"/>
    <property type="match status" value="1"/>
</dbReference>
<dbReference type="Gene3D" id="3.40.50.300">
    <property type="entry name" value="P-loop containing nucleotide triphosphate hydrolases"/>
    <property type="match status" value="2"/>
</dbReference>
<evidence type="ECO:0000313" key="9">
    <source>
        <dbReference type="Proteomes" id="UP001596547"/>
    </source>
</evidence>
<evidence type="ECO:0000256" key="3">
    <source>
        <dbReference type="ARBA" id="ARBA00022806"/>
    </source>
</evidence>
<dbReference type="InterPro" id="IPR006166">
    <property type="entry name" value="ERCC4_domain"/>
</dbReference>
<dbReference type="CDD" id="cd20075">
    <property type="entry name" value="XPF_nuclease_XPF_arch"/>
    <property type="match status" value="1"/>
</dbReference>
<evidence type="ECO:0000256" key="1">
    <source>
        <dbReference type="ARBA" id="ARBA00022741"/>
    </source>
</evidence>
<gene>
    <name evidence="8" type="ORF">ACFQPE_11485</name>
</gene>
<dbReference type="Pfam" id="PF00271">
    <property type="entry name" value="Helicase_C"/>
    <property type="match status" value="1"/>
</dbReference>
<dbReference type="Pfam" id="PF21210">
    <property type="entry name" value="RNA_helicase_helical"/>
    <property type="match status" value="1"/>
</dbReference>
<evidence type="ECO:0000256" key="2">
    <source>
        <dbReference type="ARBA" id="ARBA00022801"/>
    </source>
</evidence>
<dbReference type="NCBIfam" id="NF010337">
    <property type="entry name" value="PRK13766.1"/>
    <property type="match status" value="1"/>
</dbReference>
<dbReference type="SUPFAM" id="SSF47781">
    <property type="entry name" value="RuvA domain 2-like"/>
    <property type="match status" value="1"/>
</dbReference>
<dbReference type="GO" id="GO:0005524">
    <property type="term" value="F:ATP binding"/>
    <property type="evidence" value="ECO:0007669"/>
    <property type="project" value="UniProtKB-KW"/>
</dbReference>
<dbReference type="InterPro" id="IPR010994">
    <property type="entry name" value="RuvA_2-like"/>
</dbReference>
<dbReference type="InterPro" id="IPR041755">
    <property type="entry name" value="Hef_ID"/>
</dbReference>
<dbReference type="PROSITE" id="PS51192">
    <property type="entry name" value="HELICASE_ATP_BIND_1"/>
    <property type="match status" value="1"/>
</dbReference>
<keyword evidence="2" id="KW-0378">Hydrolase</keyword>
<dbReference type="Pfam" id="PF14520">
    <property type="entry name" value="HHH_5"/>
    <property type="match status" value="1"/>
</dbReference>
<name>A0ABD6AA14_9EURY</name>
<feature type="domain" description="Helicase ATP-binding" evidence="6">
    <location>
        <begin position="26"/>
        <end position="193"/>
    </location>
</feature>
<dbReference type="AlphaFoldDB" id="A0ABD6AA14"/>
<dbReference type="InterPro" id="IPR014001">
    <property type="entry name" value="Helicase_ATP-bd"/>
</dbReference>
<dbReference type="InterPro" id="IPR027417">
    <property type="entry name" value="P-loop_NTPase"/>
</dbReference>
<dbReference type="InterPro" id="IPR003583">
    <property type="entry name" value="Hlx-hairpin-Hlx_DNA-bd_motif"/>
</dbReference>
<evidence type="ECO:0000256" key="5">
    <source>
        <dbReference type="SAM" id="MobiDB-lite"/>
    </source>
</evidence>
<dbReference type="SUPFAM" id="SSF52980">
    <property type="entry name" value="Restriction endonuclease-like"/>
    <property type="match status" value="1"/>
</dbReference>
<feature type="domain" description="Helicase C-terminal" evidence="7">
    <location>
        <begin position="358"/>
        <end position="516"/>
    </location>
</feature>
<dbReference type="CDD" id="cd12089">
    <property type="entry name" value="Hef_ID"/>
    <property type="match status" value="1"/>
</dbReference>
<proteinExistence type="predicted"/>
<dbReference type="PROSITE" id="PS51194">
    <property type="entry name" value="HELICASE_CTER"/>
    <property type="match status" value="1"/>
</dbReference>
<dbReference type="SUPFAM" id="SSF52540">
    <property type="entry name" value="P-loop containing nucleoside triphosphate hydrolases"/>
    <property type="match status" value="1"/>
</dbReference>
<dbReference type="Gene3D" id="1.20.1320.20">
    <property type="entry name" value="hef helicase domain"/>
    <property type="match status" value="1"/>
</dbReference>
<evidence type="ECO:0000313" key="8">
    <source>
        <dbReference type="EMBL" id="MFC7317404.1"/>
    </source>
</evidence>
<feature type="region of interest" description="Disordered" evidence="5">
    <location>
        <begin position="518"/>
        <end position="627"/>
    </location>
</feature>
<keyword evidence="3 8" id="KW-0347">Helicase</keyword>
<dbReference type="EMBL" id="JBHTBF010000002">
    <property type="protein sequence ID" value="MFC7317404.1"/>
    <property type="molecule type" value="Genomic_DNA"/>
</dbReference>
<keyword evidence="1" id="KW-0547">Nucleotide-binding</keyword>
<dbReference type="InterPro" id="IPR011545">
    <property type="entry name" value="DEAD/DEAH_box_helicase_dom"/>
</dbReference>
<evidence type="ECO:0000256" key="4">
    <source>
        <dbReference type="ARBA" id="ARBA00022840"/>
    </source>
</evidence>
<keyword evidence="4" id="KW-0067">ATP-binding</keyword>
<dbReference type="GO" id="GO:0004386">
    <property type="term" value="F:helicase activity"/>
    <property type="evidence" value="ECO:0007669"/>
    <property type="project" value="UniProtKB-KW"/>
</dbReference>
<evidence type="ECO:0000259" key="6">
    <source>
        <dbReference type="PROSITE" id="PS51192"/>
    </source>
</evidence>
<dbReference type="GO" id="GO:0006259">
    <property type="term" value="P:DNA metabolic process"/>
    <property type="evidence" value="ECO:0007669"/>
    <property type="project" value="UniProtKB-ARBA"/>
</dbReference>
<sequence length="843" mass="92264">MAATEGIDRPLLTPGYLQRREYQLELAAAALRTHTLVCLPTGLGKTAVSLLVTAGRLHDAGGRALLLAPTKPLVQQHADFYREALDVPDDEVVVFTGEVRPDDRAALWERARVVVATPQVVENDLVGNRISLREVTHLTFDECHRATGDYAYCYIAERYHEDAADPLVTGMSASPGGDEEEILTVCGNLGLREVEVMTEADSDVSDYTHETDIEWEHVELPEEVIEIRDALNEVIADRLERLKRLGVTNSTRPDVSQRDLNEIRGKLQRMINEGNGDGYKGMSAHAEIMKLRRAVELVETQSVESLRRYFERQRNAARSSGASKAAQRFVSEPRVREAMRRAEAYDDLHPKFRRARILLAQTLGIEGGERVIVFTESRDTAETLTEFFSNHFETHKFVGQGDKEGSDGMTQKQQQETLDAFRRGEFQVLVSTSVAEEGLDVPEVDLVLFYEPVPKGIRAIQRKGRTGRQSEGKVHVLLAEDTRDEAYFWISRREEKRMREELRALKGVASEVNRELGQGSLGDFADGGASGASDPTATGEDAPTTRGEDAATAPGESGGTVRANGGADGDANGDGDGQPGLDAFAADESADDEGSVRSDEREEGDGSDGSERADEGVVATAEGDEESGTVEIVADQRELDATIARDLSTRDGITTRLETLAVGDYVLSDRVVVERKSVSDFLDTLVGGDRSLFEQVKEATRHYSRPVVVIEGGDLYGARNVHPNAIRGALASLAVDFGASVLRTEGERDTADLLEVIARREQEEDDREVRVHGEKAAKTLTEQQQYVVSAIADIGPVTARALLEHFGSVEAVMTASEEELLDVKGVGEVTAERIREVVGSDYA</sequence>
<reference evidence="8 9" key="1">
    <citation type="journal article" date="2019" name="Int. J. Syst. Evol. Microbiol.">
        <title>The Global Catalogue of Microorganisms (GCM) 10K type strain sequencing project: providing services to taxonomists for standard genome sequencing and annotation.</title>
        <authorList>
            <consortium name="The Broad Institute Genomics Platform"/>
            <consortium name="The Broad Institute Genome Sequencing Center for Infectious Disease"/>
            <person name="Wu L."/>
            <person name="Ma J."/>
        </authorList>
    </citation>
    <scope>NUCLEOTIDE SEQUENCE [LARGE SCALE GENOMIC DNA]</scope>
    <source>
        <strain evidence="8 9">PSR21</strain>
    </source>
</reference>
<dbReference type="SMART" id="SM00278">
    <property type="entry name" value="HhH1"/>
    <property type="match status" value="2"/>
</dbReference>
<organism evidence="8 9">
    <name type="scientific">Halomarina halobia</name>
    <dbReference type="NCBI Taxonomy" id="3033386"/>
    <lineage>
        <taxon>Archaea</taxon>
        <taxon>Methanobacteriati</taxon>
        <taxon>Methanobacteriota</taxon>
        <taxon>Stenosarchaea group</taxon>
        <taxon>Halobacteria</taxon>
        <taxon>Halobacteriales</taxon>
        <taxon>Natronomonadaceae</taxon>
        <taxon>Halomarina</taxon>
    </lineage>
</organism>
<dbReference type="Pfam" id="PF00270">
    <property type="entry name" value="DEAD"/>
    <property type="match status" value="1"/>
</dbReference>
<dbReference type="Gene3D" id="1.10.150.20">
    <property type="entry name" value="5' to 3' exonuclease, C-terminal subdomain"/>
    <property type="match status" value="1"/>
</dbReference>
<dbReference type="Gene3D" id="3.40.50.10130">
    <property type="match status" value="1"/>
</dbReference>
<protein>
    <submittedName>
        <fullName evidence="8">DEAD/DEAH box helicase</fullName>
    </submittedName>
</protein>
<comment type="caution">
    <text evidence="8">The sequence shown here is derived from an EMBL/GenBank/DDBJ whole genome shotgun (WGS) entry which is preliminary data.</text>
</comment>
<accession>A0ABD6AA14</accession>
<dbReference type="GO" id="GO:0140097">
    <property type="term" value="F:catalytic activity, acting on DNA"/>
    <property type="evidence" value="ECO:0007669"/>
    <property type="project" value="UniProtKB-ARBA"/>
</dbReference>